<gene>
    <name evidence="1" type="ORF">ACFX5D_13440</name>
</gene>
<proteinExistence type="predicted"/>
<dbReference type="Proteomes" id="UP001600039">
    <property type="component" value="Unassembled WGS sequence"/>
</dbReference>
<evidence type="ECO:0000313" key="1">
    <source>
        <dbReference type="EMBL" id="MFE3848970.1"/>
    </source>
</evidence>
<dbReference type="RefSeq" id="WP_379858723.1">
    <property type="nucleotide sequence ID" value="NZ_JBHZQA010000009.1"/>
</dbReference>
<comment type="caution">
    <text evidence="1">The sequence shown here is derived from an EMBL/GenBank/DDBJ whole genome shotgun (WGS) entry which is preliminary data.</text>
</comment>
<protein>
    <submittedName>
        <fullName evidence="1">Uncharacterized protein</fullName>
    </submittedName>
</protein>
<accession>A0ABW6HPI8</accession>
<reference evidence="1 2" key="1">
    <citation type="submission" date="2024-06" db="EMBL/GenBank/DDBJ databases">
        <title>Flavobacterium spp. isolated from glacier.</title>
        <authorList>
            <person name="Han D."/>
        </authorList>
    </citation>
    <scope>NUCLEOTIDE SEQUENCE [LARGE SCALE GENOMIC DNA]</scope>
    <source>
        <strain evidence="1 2">LB3P45</strain>
    </source>
</reference>
<dbReference type="EMBL" id="JBHZQA010000009">
    <property type="protein sequence ID" value="MFE3848970.1"/>
    <property type="molecule type" value="Genomic_DNA"/>
</dbReference>
<organism evidence="1 2">
    <name type="scientific">Flavobacterium fructosi</name>
    <dbReference type="NCBI Taxonomy" id="3230416"/>
    <lineage>
        <taxon>Bacteria</taxon>
        <taxon>Pseudomonadati</taxon>
        <taxon>Bacteroidota</taxon>
        <taxon>Flavobacteriia</taxon>
        <taxon>Flavobacteriales</taxon>
        <taxon>Flavobacteriaceae</taxon>
        <taxon>Flavobacterium</taxon>
    </lineage>
</organism>
<evidence type="ECO:0000313" key="2">
    <source>
        <dbReference type="Proteomes" id="UP001600039"/>
    </source>
</evidence>
<name>A0ABW6HPI8_9FLAO</name>
<sequence length="186" mass="20317">MSGKKLTEFKNLLTDKMKSHVPMQTEWVKVSEVDWEEKTMTAIGENNGLEYFDVVLGLGAINVKPKIGSLALVGAIHNGEACFMISCEEIEEIELIDHSGFKVNLNDGLLLINGEEFGGIVNAKELKKQVDKNTLILEKMQTAFNNWTPVPNDGGASLKGLVASFVSLQRADLSGIENTTIKHGKG</sequence>
<keyword evidence="2" id="KW-1185">Reference proteome</keyword>